<proteinExistence type="inferred from homology"/>
<feature type="region of interest" description="Disordered" evidence="2">
    <location>
        <begin position="146"/>
        <end position="223"/>
    </location>
</feature>
<dbReference type="InterPro" id="IPR007592">
    <property type="entry name" value="GEBP"/>
</dbReference>
<evidence type="ECO:0000313" key="4">
    <source>
        <dbReference type="EMBL" id="CAA0392723.1"/>
    </source>
</evidence>
<evidence type="ECO:0000256" key="1">
    <source>
        <dbReference type="ARBA" id="ARBA00010820"/>
    </source>
</evidence>
<dbReference type="AlphaFoldDB" id="A0A5S9XNH6"/>
<dbReference type="PANTHER" id="PTHR31662:SF49">
    <property type="entry name" value="GLABROUS1 ENHANCER-BINDING PROTEIN-RELATED"/>
    <property type="match status" value="1"/>
</dbReference>
<dbReference type="GO" id="GO:0006355">
    <property type="term" value="P:regulation of DNA-templated transcription"/>
    <property type="evidence" value="ECO:0007669"/>
    <property type="project" value="InterPro"/>
</dbReference>
<dbReference type="Pfam" id="PF04504">
    <property type="entry name" value="GeBP-like_DBD"/>
    <property type="match status" value="1"/>
</dbReference>
<comment type="similarity">
    <text evidence="1">Belongs to the GeBP family.</text>
</comment>
<dbReference type="Proteomes" id="UP000434276">
    <property type="component" value="Unassembled WGS sequence"/>
</dbReference>
<feature type="compositionally biased region" description="Basic and acidic residues" evidence="2">
    <location>
        <begin position="173"/>
        <end position="188"/>
    </location>
</feature>
<protein>
    <recommendedName>
        <fullName evidence="3">Glabrous enhancer-binding protein-like DBD domain-containing protein</fullName>
    </recommendedName>
</protein>
<evidence type="ECO:0000313" key="5">
    <source>
        <dbReference type="Proteomes" id="UP000434276"/>
    </source>
</evidence>
<feature type="domain" description="Glabrous enhancer-binding protein-like DBD" evidence="3">
    <location>
        <begin position="58"/>
        <end position="151"/>
    </location>
</feature>
<feature type="compositionally biased region" description="Polar residues" evidence="2">
    <location>
        <begin position="201"/>
        <end position="210"/>
    </location>
</feature>
<name>A0A5S9XNH6_ARATH</name>
<organism evidence="4 5">
    <name type="scientific">Arabidopsis thaliana</name>
    <name type="common">Mouse-ear cress</name>
    <dbReference type="NCBI Taxonomy" id="3702"/>
    <lineage>
        <taxon>Eukaryota</taxon>
        <taxon>Viridiplantae</taxon>
        <taxon>Streptophyta</taxon>
        <taxon>Embryophyta</taxon>
        <taxon>Tracheophyta</taxon>
        <taxon>Spermatophyta</taxon>
        <taxon>Magnoliopsida</taxon>
        <taxon>eudicotyledons</taxon>
        <taxon>Gunneridae</taxon>
        <taxon>Pentapetalae</taxon>
        <taxon>rosids</taxon>
        <taxon>malvids</taxon>
        <taxon>Brassicales</taxon>
        <taxon>Brassicaceae</taxon>
        <taxon>Camelineae</taxon>
        <taxon>Arabidopsis</taxon>
    </lineage>
</organism>
<accession>A0A5S9XNH6</accession>
<dbReference type="ExpressionAtlas" id="A0A5S9XNH6">
    <property type="expression patterns" value="baseline and differential"/>
</dbReference>
<reference evidence="4 5" key="1">
    <citation type="submission" date="2019-12" db="EMBL/GenBank/DDBJ databases">
        <authorList>
            <person name="Jiao W.-B."/>
            <person name="Schneeberger K."/>
        </authorList>
    </citation>
    <scope>NUCLEOTIDE SEQUENCE [LARGE SCALE GENOMIC DNA]</scope>
    <source>
        <strain evidence="5">cv. C24</strain>
    </source>
</reference>
<sequence>MVTPKQIDFSSCGGADNSRRRSPRNIPSSKRAASVADEETMKKKQKKKKKKLDPPLIVRIWNEEDELSILKGLVDYRAKTGFNPKIDWDAFCSFLGSSIVERFSKDQVLSKIRKLKRRFHVHSEKINQGNDPKFTRSSDSEAFGFSSMIWGQGDDDGMDKEHEVNGNGAAENRTNESGEEMLKEHEEEVANTELLNENGAAKTTENGTSSGKERHDEDNDDDDDELCAVQDAFEAVMSQGLSGYQKKLQLEKLMNLGNGKRRELSDEWKALCVEETRFNIKKLRFSAKLAEAANDS</sequence>
<dbReference type="EMBL" id="CACSHJ010000095">
    <property type="protein sequence ID" value="CAA0392723.1"/>
    <property type="molecule type" value="Genomic_DNA"/>
</dbReference>
<evidence type="ECO:0000256" key="2">
    <source>
        <dbReference type="SAM" id="MobiDB-lite"/>
    </source>
</evidence>
<dbReference type="InterPro" id="IPR053932">
    <property type="entry name" value="GeBP-like_DBD"/>
</dbReference>
<feature type="region of interest" description="Disordered" evidence="2">
    <location>
        <begin position="1"/>
        <end position="52"/>
    </location>
</feature>
<dbReference type="OrthoDB" id="661680at2759"/>
<evidence type="ECO:0000259" key="3">
    <source>
        <dbReference type="Pfam" id="PF04504"/>
    </source>
</evidence>
<gene>
    <name evidence="4" type="ORF">C24_LOCUS16661</name>
</gene>
<dbReference type="PANTHER" id="PTHR31662">
    <property type="entry name" value="BNAANNG10740D PROTEIN-RELATED"/>
    <property type="match status" value="1"/>
</dbReference>